<comment type="caution">
    <text evidence="1">The sequence shown here is derived from an EMBL/GenBank/DDBJ whole genome shotgun (WGS) entry which is preliminary data.</text>
</comment>
<reference evidence="1 2" key="1">
    <citation type="journal article" date="2022" name="Genome Biol. Evol.">
        <title>The Spruce Budworm Genome: Reconstructing the Evolutionary History of Antifreeze Proteins.</title>
        <authorList>
            <person name="Beliveau C."/>
            <person name="Gagne P."/>
            <person name="Picq S."/>
            <person name="Vernygora O."/>
            <person name="Keeling C.I."/>
            <person name="Pinkney K."/>
            <person name="Doucet D."/>
            <person name="Wen F."/>
            <person name="Johnston J.S."/>
            <person name="Maaroufi H."/>
            <person name="Boyle B."/>
            <person name="Laroche J."/>
            <person name="Dewar K."/>
            <person name="Juretic N."/>
            <person name="Blackburn G."/>
            <person name="Nisole A."/>
            <person name="Brunet B."/>
            <person name="Brandao M."/>
            <person name="Lumley L."/>
            <person name="Duan J."/>
            <person name="Quan G."/>
            <person name="Lucarotti C.J."/>
            <person name="Roe A.D."/>
            <person name="Sperling F.A.H."/>
            <person name="Levesque R.C."/>
            <person name="Cusson M."/>
        </authorList>
    </citation>
    <scope>NUCLEOTIDE SEQUENCE [LARGE SCALE GENOMIC DNA]</scope>
    <source>
        <strain evidence="1">Glfc:IPQL:Cfum</strain>
    </source>
</reference>
<sequence>MCIRISAVNPHEFGTVTKNAVIEIRSRNQRRTSPRNGHIAVITARRADENRGRCVGRPPPAPGACRSEPRRSYEPSCGFALPKFGGSAVGTMREQEGDGPESR</sequence>
<gene>
    <name evidence="1" type="ORF">MSG28_001463</name>
</gene>
<evidence type="ECO:0000313" key="2">
    <source>
        <dbReference type="Proteomes" id="UP001064048"/>
    </source>
</evidence>
<proteinExistence type="predicted"/>
<keyword evidence="2" id="KW-1185">Reference proteome</keyword>
<name>A0ACC0KTZ3_CHOFU</name>
<dbReference type="EMBL" id="CM046102">
    <property type="protein sequence ID" value="KAI8440029.1"/>
    <property type="molecule type" value="Genomic_DNA"/>
</dbReference>
<dbReference type="Proteomes" id="UP001064048">
    <property type="component" value="Chromosome 2"/>
</dbReference>
<evidence type="ECO:0000313" key="1">
    <source>
        <dbReference type="EMBL" id="KAI8440029.1"/>
    </source>
</evidence>
<organism evidence="1 2">
    <name type="scientific">Choristoneura fumiferana</name>
    <name type="common">Spruce budworm moth</name>
    <name type="synonym">Archips fumiferana</name>
    <dbReference type="NCBI Taxonomy" id="7141"/>
    <lineage>
        <taxon>Eukaryota</taxon>
        <taxon>Metazoa</taxon>
        <taxon>Ecdysozoa</taxon>
        <taxon>Arthropoda</taxon>
        <taxon>Hexapoda</taxon>
        <taxon>Insecta</taxon>
        <taxon>Pterygota</taxon>
        <taxon>Neoptera</taxon>
        <taxon>Endopterygota</taxon>
        <taxon>Lepidoptera</taxon>
        <taxon>Glossata</taxon>
        <taxon>Ditrysia</taxon>
        <taxon>Tortricoidea</taxon>
        <taxon>Tortricidae</taxon>
        <taxon>Tortricinae</taxon>
        <taxon>Choristoneura</taxon>
    </lineage>
</organism>
<protein>
    <submittedName>
        <fullName evidence="1">Uncharacterized protein</fullName>
    </submittedName>
</protein>
<accession>A0ACC0KTZ3</accession>